<dbReference type="EMBL" id="SJPM01000004">
    <property type="protein sequence ID" value="TWT97216.1"/>
    <property type="molecule type" value="Genomic_DNA"/>
</dbReference>
<sequence length="59" mass="6548">MVALLGHGRSAQWDESSQYYYRILAVRSTVKLCGKGNAEAVPIANLRRIVGKSREIDAQ</sequence>
<protein>
    <submittedName>
        <fullName evidence="1">Uncharacterized protein</fullName>
    </submittedName>
</protein>
<keyword evidence="2" id="KW-1185">Reference proteome</keyword>
<reference evidence="1 2" key="1">
    <citation type="submission" date="2019-02" db="EMBL/GenBank/DDBJ databases">
        <title>Deep-cultivation of Planctomycetes and their phenomic and genomic characterization uncovers novel biology.</title>
        <authorList>
            <person name="Wiegand S."/>
            <person name="Jogler M."/>
            <person name="Boedeker C."/>
            <person name="Pinto D."/>
            <person name="Vollmers J."/>
            <person name="Rivas-Marin E."/>
            <person name="Kohn T."/>
            <person name="Peeters S.H."/>
            <person name="Heuer A."/>
            <person name="Rast P."/>
            <person name="Oberbeckmann S."/>
            <person name="Bunk B."/>
            <person name="Jeske O."/>
            <person name="Meyerdierks A."/>
            <person name="Storesund J.E."/>
            <person name="Kallscheuer N."/>
            <person name="Luecker S."/>
            <person name="Lage O.M."/>
            <person name="Pohl T."/>
            <person name="Merkel B.J."/>
            <person name="Hornburger P."/>
            <person name="Mueller R.-W."/>
            <person name="Bruemmer F."/>
            <person name="Labrenz M."/>
            <person name="Spormann A.M."/>
            <person name="Op Den Camp H."/>
            <person name="Overmann J."/>
            <person name="Amann R."/>
            <person name="Jetten M.S.M."/>
            <person name="Mascher T."/>
            <person name="Medema M.H."/>
            <person name="Devos D.P."/>
            <person name="Kaster A.-K."/>
            <person name="Ovreas L."/>
            <person name="Rohde M."/>
            <person name="Galperin M.Y."/>
            <person name="Jogler C."/>
        </authorList>
    </citation>
    <scope>NUCLEOTIDE SEQUENCE [LARGE SCALE GENOMIC DNA]</scope>
    <source>
        <strain evidence="1 2">Pla100</strain>
    </source>
</reference>
<name>A0A5C6ACT5_9BACT</name>
<accession>A0A5C6ACT5</accession>
<proteinExistence type="predicted"/>
<dbReference type="Proteomes" id="UP000316213">
    <property type="component" value="Unassembled WGS sequence"/>
</dbReference>
<evidence type="ECO:0000313" key="2">
    <source>
        <dbReference type="Proteomes" id="UP000316213"/>
    </source>
</evidence>
<organism evidence="1 2">
    <name type="scientific">Neorhodopirellula pilleata</name>
    <dbReference type="NCBI Taxonomy" id="2714738"/>
    <lineage>
        <taxon>Bacteria</taxon>
        <taxon>Pseudomonadati</taxon>
        <taxon>Planctomycetota</taxon>
        <taxon>Planctomycetia</taxon>
        <taxon>Pirellulales</taxon>
        <taxon>Pirellulaceae</taxon>
        <taxon>Neorhodopirellula</taxon>
    </lineage>
</organism>
<comment type="caution">
    <text evidence="1">The sequence shown here is derived from an EMBL/GenBank/DDBJ whole genome shotgun (WGS) entry which is preliminary data.</text>
</comment>
<gene>
    <name evidence="1" type="ORF">Pla100_23660</name>
</gene>
<evidence type="ECO:0000313" key="1">
    <source>
        <dbReference type="EMBL" id="TWT97216.1"/>
    </source>
</evidence>
<dbReference type="AlphaFoldDB" id="A0A5C6ACT5"/>